<reference evidence="1" key="1">
    <citation type="submission" date="2020-02" db="EMBL/GenBank/DDBJ databases">
        <authorList>
            <person name="Meier V. D."/>
        </authorList>
    </citation>
    <scope>NUCLEOTIDE SEQUENCE</scope>
    <source>
        <strain evidence="1">AVDCRST_MAG26</strain>
    </source>
</reference>
<accession>A0A6J4J4H7</accession>
<organism evidence="1">
    <name type="scientific">uncultured Chloroflexia bacterium</name>
    <dbReference type="NCBI Taxonomy" id="1672391"/>
    <lineage>
        <taxon>Bacteria</taxon>
        <taxon>Bacillati</taxon>
        <taxon>Chloroflexota</taxon>
        <taxon>Chloroflexia</taxon>
        <taxon>environmental samples</taxon>
    </lineage>
</organism>
<dbReference type="AlphaFoldDB" id="A0A6J4J4H7"/>
<sequence length="37" mass="4468">MVRYIDFSYDKRRATGVQRRRHCLPRLSTVFPLMRAA</sequence>
<gene>
    <name evidence="1" type="ORF">AVDCRST_MAG26-2609</name>
</gene>
<evidence type="ECO:0000313" key="1">
    <source>
        <dbReference type="EMBL" id="CAA9266889.1"/>
    </source>
</evidence>
<name>A0A6J4J4H7_9CHLR</name>
<dbReference type="EMBL" id="CADCTK010000601">
    <property type="protein sequence ID" value="CAA9266889.1"/>
    <property type="molecule type" value="Genomic_DNA"/>
</dbReference>
<proteinExistence type="predicted"/>
<protein>
    <submittedName>
        <fullName evidence="1">Uncharacterized protein</fullName>
    </submittedName>
</protein>